<dbReference type="PANTHER" id="PTHR43065:SF46">
    <property type="entry name" value="C4-DICARBOXYLATE TRANSPORT SENSOR PROTEIN DCTB"/>
    <property type="match status" value="1"/>
</dbReference>
<dbReference type="InterPro" id="IPR005467">
    <property type="entry name" value="His_kinase_dom"/>
</dbReference>
<keyword evidence="4" id="KW-0808">Transferase</keyword>
<dbReference type="EMBL" id="AUPZ01000002">
    <property type="protein sequence ID" value="EQB40374.1"/>
    <property type="molecule type" value="Genomic_DNA"/>
</dbReference>
<dbReference type="Gene3D" id="1.10.287.130">
    <property type="match status" value="1"/>
</dbReference>
<accession>T0KTN7</accession>
<dbReference type="Gene3D" id="3.30.565.10">
    <property type="entry name" value="Histidine kinase-like ATPase, C-terminal domain"/>
    <property type="match status" value="1"/>
</dbReference>
<dbReference type="eggNOG" id="COG4191">
    <property type="taxonomic scope" value="Bacteria"/>
</dbReference>
<keyword evidence="3" id="KW-0597">Phosphoprotein</keyword>
<name>T0KTN7_9BACT</name>
<dbReference type="CDD" id="cd00082">
    <property type="entry name" value="HisKA"/>
    <property type="match status" value="1"/>
</dbReference>
<keyword evidence="6" id="KW-0418">Kinase</keyword>
<dbReference type="EC" id="2.7.13.3" evidence="2"/>
<dbReference type="GO" id="GO:0000155">
    <property type="term" value="F:phosphorelay sensor kinase activity"/>
    <property type="evidence" value="ECO:0007669"/>
    <property type="project" value="InterPro"/>
</dbReference>
<dbReference type="InterPro" id="IPR004358">
    <property type="entry name" value="Sig_transdc_His_kin-like_C"/>
</dbReference>
<dbReference type="Proteomes" id="UP000015520">
    <property type="component" value="Unassembled WGS sequence"/>
</dbReference>
<evidence type="ECO:0000256" key="6">
    <source>
        <dbReference type="ARBA" id="ARBA00022777"/>
    </source>
</evidence>
<evidence type="ECO:0000259" key="9">
    <source>
        <dbReference type="PROSITE" id="PS50109"/>
    </source>
</evidence>
<dbReference type="PANTHER" id="PTHR43065">
    <property type="entry name" value="SENSOR HISTIDINE KINASE"/>
    <property type="match status" value="1"/>
</dbReference>
<dbReference type="OrthoDB" id="9794419at2"/>
<reference evidence="10 11" key="1">
    <citation type="submission" date="2013-07" db="EMBL/GenBank/DDBJ databases">
        <title>Sulfurimonas hongkongensis AST-10 Genome Sequencing.</title>
        <authorList>
            <person name="Cai L."/>
            <person name="Zhang T."/>
        </authorList>
    </citation>
    <scope>NUCLEOTIDE SEQUENCE [LARGE SCALE GENOMIC DNA]</scope>
    <source>
        <strain evidence="10 11">AST-10</strain>
    </source>
</reference>
<keyword evidence="7" id="KW-0067">ATP-binding</keyword>
<sequence>MSVKNDEVLFECLNSIGNSFELESMISEIMITYYRQTKAIYTSYSKDDDIIINIGKHCQIEIDRERLKENRCFSFTQGDKVVVVLPLKIGYLSFVYEGRYDEEMEYIISLISRFQKKINFAISACKGVEALESFNAELEYKVEESSKKITEQEKILLVKSKNIVMGEMIEMIAHQWRQPITTIGMISNNIILNILLDELDISVLKDDLEGINRQIKYLSDTIDDFRSFFKESKQEEEFVLSDVITSSIALLEKQFAKSAIALVFENKCQKIVLKTFKSELIQALINIVANAKEAFADGKKDKFVKVSCSSDANGIYINIEDNAGGIDEDIIDKVFDLYFSTKKQKNGTGLGLYVSKIIICEHLHGSISAKNKASGAVFEIVLPIQKSIYR</sequence>
<dbReference type="SMART" id="SM00387">
    <property type="entry name" value="HATPase_c"/>
    <property type="match status" value="1"/>
</dbReference>
<comment type="catalytic activity">
    <reaction evidence="1">
        <text>ATP + protein L-histidine = ADP + protein N-phospho-L-histidine.</text>
        <dbReference type="EC" id="2.7.13.3"/>
    </reaction>
</comment>
<dbReference type="PRINTS" id="PR00344">
    <property type="entry name" value="BCTRLSENSOR"/>
</dbReference>
<dbReference type="PATRIC" id="fig|1172190.3.peg.162"/>
<evidence type="ECO:0000256" key="3">
    <source>
        <dbReference type="ARBA" id="ARBA00022553"/>
    </source>
</evidence>
<keyword evidence="11" id="KW-1185">Reference proteome</keyword>
<dbReference type="STRING" id="1172190.M947_00835"/>
<gene>
    <name evidence="10" type="ORF">M947_00835</name>
</gene>
<evidence type="ECO:0000313" key="10">
    <source>
        <dbReference type="EMBL" id="EQB40374.1"/>
    </source>
</evidence>
<evidence type="ECO:0000256" key="5">
    <source>
        <dbReference type="ARBA" id="ARBA00022741"/>
    </source>
</evidence>
<evidence type="ECO:0000256" key="2">
    <source>
        <dbReference type="ARBA" id="ARBA00012438"/>
    </source>
</evidence>
<proteinExistence type="predicted"/>
<evidence type="ECO:0000313" key="11">
    <source>
        <dbReference type="Proteomes" id="UP000015520"/>
    </source>
</evidence>
<dbReference type="PROSITE" id="PS50109">
    <property type="entry name" value="HIS_KIN"/>
    <property type="match status" value="1"/>
</dbReference>
<dbReference type="AlphaFoldDB" id="T0KTN7"/>
<dbReference type="Pfam" id="PF02518">
    <property type="entry name" value="HATPase_c"/>
    <property type="match status" value="1"/>
</dbReference>
<keyword evidence="8" id="KW-0902">Two-component regulatory system</keyword>
<dbReference type="SUPFAM" id="SSF55874">
    <property type="entry name" value="ATPase domain of HSP90 chaperone/DNA topoisomerase II/histidine kinase"/>
    <property type="match status" value="1"/>
</dbReference>
<dbReference type="InterPro" id="IPR003661">
    <property type="entry name" value="HisK_dim/P_dom"/>
</dbReference>
<protein>
    <recommendedName>
        <fullName evidence="2">histidine kinase</fullName>
        <ecNumber evidence="2">2.7.13.3</ecNumber>
    </recommendedName>
</protein>
<dbReference type="InterPro" id="IPR003594">
    <property type="entry name" value="HATPase_dom"/>
</dbReference>
<dbReference type="SUPFAM" id="SSF47384">
    <property type="entry name" value="Homodimeric domain of signal transducing histidine kinase"/>
    <property type="match status" value="1"/>
</dbReference>
<feature type="domain" description="Histidine kinase" evidence="9">
    <location>
        <begin position="171"/>
        <end position="386"/>
    </location>
</feature>
<evidence type="ECO:0000256" key="8">
    <source>
        <dbReference type="ARBA" id="ARBA00023012"/>
    </source>
</evidence>
<comment type="caution">
    <text evidence="10">The sequence shown here is derived from an EMBL/GenBank/DDBJ whole genome shotgun (WGS) entry which is preliminary data.</text>
</comment>
<organism evidence="10 11">
    <name type="scientific">Sulfurimonas hongkongensis</name>
    <dbReference type="NCBI Taxonomy" id="1172190"/>
    <lineage>
        <taxon>Bacteria</taxon>
        <taxon>Pseudomonadati</taxon>
        <taxon>Campylobacterota</taxon>
        <taxon>Epsilonproteobacteria</taxon>
        <taxon>Campylobacterales</taxon>
        <taxon>Sulfurimonadaceae</taxon>
        <taxon>Sulfurimonas</taxon>
    </lineage>
</organism>
<dbReference type="InterPro" id="IPR036097">
    <property type="entry name" value="HisK_dim/P_sf"/>
</dbReference>
<keyword evidence="5" id="KW-0547">Nucleotide-binding</keyword>
<dbReference type="GO" id="GO:0005524">
    <property type="term" value="F:ATP binding"/>
    <property type="evidence" value="ECO:0007669"/>
    <property type="project" value="UniProtKB-KW"/>
</dbReference>
<dbReference type="InterPro" id="IPR036890">
    <property type="entry name" value="HATPase_C_sf"/>
</dbReference>
<evidence type="ECO:0000256" key="1">
    <source>
        <dbReference type="ARBA" id="ARBA00000085"/>
    </source>
</evidence>
<evidence type="ECO:0000256" key="7">
    <source>
        <dbReference type="ARBA" id="ARBA00022840"/>
    </source>
</evidence>
<evidence type="ECO:0000256" key="4">
    <source>
        <dbReference type="ARBA" id="ARBA00022679"/>
    </source>
</evidence>
<dbReference type="RefSeq" id="WP_021286452.1">
    <property type="nucleotide sequence ID" value="NZ_AUPZ01000002.1"/>
</dbReference>